<evidence type="ECO:0000313" key="1">
    <source>
        <dbReference type="EMBL" id="TFY52079.1"/>
    </source>
</evidence>
<dbReference type="EMBL" id="SEOQ01001376">
    <property type="protein sequence ID" value="TFY52079.1"/>
    <property type="molecule type" value="Genomic_DNA"/>
</dbReference>
<protein>
    <submittedName>
        <fullName evidence="1">Uncharacterized protein</fullName>
    </submittedName>
</protein>
<dbReference type="OrthoDB" id="3175502at2759"/>
<gene>
    <name evidence="1" type="ORF">EVG20_g10716</name>
</gene>
<proteinExistence type="predicted"/>
<dbReference type="AlphaFoldDB" id="A0A4Y9XU49"/>
<dbReference type="Proteomes" id="UP000298327">
    <property type="component" value="Unassembled WGS sequence"/>
</dbReference>
<comment type="caution">
    <text evidence="1">The sequence shown here is derived from an EMBL/GenBank/DDBJ whole genome shotgun (WGS) entry which is preliminary data.</text>
</comment>
<accession>A0A4Y9XU49</accession>
<reference evidence="1 2" key="1">
    <citation type="submission" date="2019-02" db="EMBL/GenBank/DDBJ databases">
        <title>Genome sequencing of the rare red list fungi Dentipellis fragilis.</title>
        <authorList>
            <person name="Buettner E."/>
            <person name="Kellner H."/>
        </authorList>
    </citation>
    <scope>NUCLEOTIDE SEQUENCE [LARGE SCALE GENOMIC DNA]</scope>
    <source>
        <strain evidence="1 2">DSM 105465</strain>
    </source>
</reference>
<evidence type="ECO:0000313" key="2">
    <source>
        <dbReference type="Proteomes" id="UP000298327"/>
    </source>
</evidence>
<keyword evidence="2" id="KW-1185">Reference proteome</keyword>
<sequence length="196" mass="22188">MSKGWPQVIQEIIRNVLGLEPPDYQLVVVCYQSRPPTTNEDEQLQWQLQVIKNADELSGPNFELTDVDGEGKPLVRWIMKDEQDKVLVGDASCQGGVRIGAVKESDLDALRSVVYAQSLPLVSDHRDWGKRWIVSILPAMIKGGWVDRKLEVVPQESLEEALEDARRMAMYVVNPDSKNHPYIIQEWKRAPPQGSS</sequence>
<organism evidence="1 2">
    <name type="scientific">Dentipellis fragilis</name>
    <dbReference type="NCBI Taxonomy" id="205917"/>
    <lineage>
        <taxon>Eukaryota</taxon>
        <taxon>Fungi</taxon>
        <taxon>Dikarya</taxon>
        <taxon>Basidiomycota</taxon>
        <taxon>Agaricomycotina</taxon>
        <taxon>Agaricomycetes</taxon>
        <taxon>Russulales</taxon>
        <taxon>Hericiaceae</taxon>
        <taxon>Dentipellis</taxon>
    </lineage>
</organism>
<name>A0A4Y9XU49_9AGAM</name>